<dbReference type="InterPro" id="IPR050266">
    <property type="entry name" value="AB_hydrolase_sf"/>
</dbReference>
<dbReference type="PANTHER" id="PTHR43798:SF31">
    <property type="entry name" value="AB HYDROLASE SUPERFAMILY PROTEIN YCLE"/>
    <property type="match status" value="1"/>
</dbReference>
<evidence type="ECO:0000256" key="1">
    <source>
        <dbReference type="ARBA" id="ARBA00022801"/>
    </source>
</evidence>
<dbReference type="PRINTS" id="PR00412">
    <property type="entry name" value="EPOXHYDRLASE"/>
</dbReference>
<name>A0A810KTT2_9ACTN</name>
<dbReference type="Proteomes" id="UP000680750">
    <property type="component" value="Chromosome"/>
</dbReference>
<keyword evidence="4" id="KW-1185">Reference proteome</keyword>
<dbReference type="KEGG" id="aser:Asera_07510"/>
<gene>
    <name evidence="3" type="ORF">Asera_07510</name>
</gene>
<dbReference type="InterPro" id="IPR029058">
    <property type="entry name" value="AB_hydrolase_fold"/>
</dbReference>
<reference evidence="3" key="1">
    <citation type="submission" date="2020-08" db="EMBL/GenBank/DDBJ databases">
        <title>Whole genome shotgun sequence of Actinocatenispora sera NBRC 101916.</title>
        <authorList>
            <person name="Komaki H."/>
            <person name="Tamura T."/>
        </authorList>
    </citation>
    <scope>NUCLEOTIDE SEQUENCE</scope>
    <source>
        <strain evidence="3">NBRC 101916</strain>
    </source>
</reference>
<dbReference type="Pfam" id="PF12697">
    <property type="entry name" value="Abhydrolase_6"/>
    <property type="match status" value="1"/>
</dbReference>
<dbReference type="PRINTS" id="PR00111">
    <property type="entry name" value="ABHYDROLASE"/>
</dbReference>
<protein>
    <submittedName>
        <fullName evidence="3">Hydrolase</fullName>
    </submittedName>
</protein>
<dbReference type="SUPFAM" id="SSF53474">
    <property type="entry name" value="alpha/beta-Hydrolases"/>
    <property type="match status" value="1"/>
</dbReference>
<evidence type="ECO:0000259" key="2">
    <source>
        <dbReference type="Pfam" id="PF12697"/>
    </source>
</evidence>
<organism evidence="3 4">
    <name type="scientific">Actinocatenispora sera</name>
    <dbReference type="NCBI Taxonomy" id="390989"/>
    <lineage>
        <taxon>Bacteria</taxon>
        <taxon>Bacillati</taxon>
        <taxon>Actinomycetota</taxon>
        <taxon>Actinomycetes</taxon>
        <taxon>Micromonosporales</taxon>
        <taxon>Micromonosporaceae</taxon>
        <taxon>Actinocatenispora</taxon>
    </lineage>
</organism>
<dbReference type="GO" id="GO:0016787">
    <property type="term" value="F:hydrolase activity"/>
    <property type="evidence" value="ECO:0007669"/>
    <property type="project" value="UniProtKB-KW"/>
</dbReference>
<sequence>MRGGARAANLPAMTLVYDEAGTGAPVLLLHSSVCDRRMWDDQVPALVAAGFRTIRCDLRAFGDTPVSREPYRNIDDVRDLLDALGLDRLSVVGSSYGGGVALEFAATWPQRVDSLLLLCPAVPGIEPDPTQRAFGAREDELIEAGDVAGAVVLNVDTWLGPDADEATRQRVATMQRRSFDVQLAAGDEMVNPTTPDIDLTRITARTLAVSGGHDLAGFRTGAAEAARLIPDAQHRELSWAGHFPNLERPAETNDLIQEFLAGTGS</sequence>
<dbReference type="Gene3D" id="3.40.50.1820">
    <property type="entry name" value="alpha/beta hydrolase"/>
    <property type="match status" value="1"/>
</dbReference>
<dbReference type="GO" id="GO:0016020">
    <property type="term" value="C:membrane"/>
    <property type="evidence" value="ECO:0007669"/>
    <property type="project" value="TreeGrafter"/>
</dbReference>
<dbReference type="EMBL" id="AP023354">
    <property type="protein sequence ID" value="BCJ26643.1"/>
    <property type="molecule type" value="Genomic_DNA"/>
</dbReference>
<accession>A0A810KTT2</accession>
<proteinExistence type="predicted"/>
<feature type="domain" description="AB hydrolase-1" evidence="2">
    <location>
        <begin position="26"/>
        <end position="254"/>
    </location>
</feature>
<evidence type="ECO:0000313" key="4">
    <source>
        <dbReference type="Proteomes" id="UP000680750"/>
    </source>
</evidence>
<dbReference type="PANTHER" id="PTHR43798">
    <property type="entry name" value="MONOACYLGLYCEROL LIPASE"/>
    <property type="match status" value="1"/>
</dbReference>
<dbReference type="AlphaFoldDB" id="A0A810KTT2"/>
<dbReference type="InterPro" id="IPR000073">
    <property type="entry name" value="AB_hydrolase_1"/>
</dbReference>
<dbReference type="InterPro" id="IPR000639">
    <property type="entry name" value="Epox_hydrolase-like"/>
</dbReference>
<evidence type="ECO:0000313" key="3">
    <source>
        <dbReference type="EMBL" id="BCJ26643.1"/>
    </source>
</evidence>
<keyword evidence="1 3" id="KW-0378">Hydrolase</keyword>